<dbReference type="OrthoDB" id="115056at2"/>
<reference evidence="1 2" key="1">
    <citation type="journal article" date="2009" name="PLoS ONE">
        <title>Complete genome sequence of the aerobic CO-oxidizing thermophile Thermomicrobium roseum.</title>
        <authorList>
            <person name="Wu D."/>
            <person name="Raymond J."/>
            <person name="Wu M."/>
            <person name="Chatterji S."/>
            <person name="Ren Q."/>
            <person name="Graham J.E."/>
            <person name="Bryant D.A."/>
            <person name="Robb F."/>
            <person name="Colman A."/>
            <person name="Tallon L.J."/>
            <person name="Badger J.H."/>
            <person name="Madupu R."/>
            <person name="Ward N.L."/>
            <person name="Eisen J.A."/>
        </authorList>
    </citation>
    <scope>NUCLEOTIDE SEQUENCE [LARGE SCALE GENOMIC DNA]</scope>
    <source>
        <strain evidence="2">ATCC 27502 / DSM 5159 / P-2</strain>
    </source>
</reference>
<dbReference type="HOGENOM" id="CLU_1155880_0_0_0"/>
<organism evidence="1 2">
    <name type="scientific">Thermomicrobium roseum (strain ATCC 27502 / DSM 5159 / P-2)</name>
    <dbReference type="NCBI Taxonomy" id="309801"/>
    <lineage>
        <taxon>Bacteria</taxon>
        <taxon>Pseudomonadati</taxon>
        <taxon>Thermomicrobiota</taxon>
        <taxon>Thermomicrobia</taxon>
        <taxon>Thermomicrobiales</taxon>
        <taxon>Thermomicrobiaceae</taxon>
        <taxon>Thermomicrobium</taxon>
    </lineage>
</organism>
<dbReference type="EMBL" id="CP001275">
    <property type="protein sequence ID" value="ACM04769.1"/>
    <property type="molecule type" value="Genomic_DNA"/>
</dbReference>
<dbReference type="eggNOG" id="ENOG5030M2D">
    <property type="taxonomic scope" value="Bacteria"/>
</dbReference>
<dbReference type="InterPro" id="IPR045730">
    <property type="entry name" value="DUF6084"/>
</dbReference>
<proteinExistence type="predicted"/>
<accession>B9L1X5</accession>
<protein>
    <submittedName>
        <fullName evidence="1">Uncharacterized protein</fullName>
    </submittedName>
</protein>
<dbReference type="KEGG" id="tro:trd_1875"/>
<evidence type="ECO:0000313" key="2">
    <source>
        <dbReference type="Proteomes" id="UP000000447"/>
    </source>
</evidence>
<dbReference type="Proteomes" id="UP000000447">
    <property type="component" value="Chromosome"/>
</dbReference>
<evidence type="ECO:0000313" key="1">
    <source>
        <dbReference type="EMBL" id="ACM04769.1"/>
    </source>
</evidence>
<dbReference type="AlphaFoldDB" id="B9L1X5"/>
<gene>
    <name evidence="1" type="ordered locus">trd_1875</name>
</gene>
<keyword evidence="2" id="KW-1185">Reference proteome</keyword>
<name>B9L1X5_THERP</name>
<dbReference type="Pfam" id="PF19562">
    <property type="entry name" value="DUF6084"/>
    <property type="match status" value="1"/>
</dbReference>
<dbReference type="STRING" id="309801.trd_1875"/>
<dbReference type="RefSeq" id="WP_015922817.1">
    <property type="nucleotide sequence ID" value="NC_011959.1"/>
</dbReference>
<sequence length="213" mass="24284">MARFRFHCLDVRPEPYAAVPTLVFRLAIAEETGATVEGMLLRCQIQIDPRFRRYTDTERLALRDLFDEPRRWHQTLRPFPFASVTCVVPRFSGCTEVEMPVTCTYDFEVAASRFCTVLEQGEIPFLLLFSGSAFLNGSQGITAELLSWESETQYRLPVQVWQAMLDAYFPDSGWIRLSRETIAALQRFKASRGLPTWESVMAALLAAAERGET</sequence>